<evidence type="ECO:0000313" key="2">
    <source>
        <dbReference type="EMBL" id="CAF4489036.1"/>
    </source>
</evidence>
<reference evidence="2" key="1">
    <citation type="submission" date="2021-02" db="EMBL/GenBank/DDBJ databases">
        <authorList>
            <person name="Nowell W R."/>
        </authorList>
    </citation>
    <scope>NUCLEOTIDE SEQUENCE</scope>
</reference>
<proteinExistence type="predicted"/>
<organism evidence="2 3">
    <name type="scientific">Rotaria socialis</name>
    <dbReference type="NCBI Taxonomy" id="392032"/>
    <lineage>
        <taxon>Eukaryota</taxon>
        <taxon>Metazoa</taxon>
        <taxon>Spiralia</taxon>
        <taxon>Gnathifera</taxon>
        <taxon>Rotifera</taxon>
        <taxon>Eurotatoria</taxon>
        <taxon>Bdelloidea</taxon>
        <taxon>Philodinida</taxon>
        <taxon>Philodinidae</taxon>
        <taxon>Rotaria</taxon>
    </lineage>
</organism>
<dbReference type="AlphaFoldDB" id="A0A820UR09"/>
<dbReference type="InterPro" id="IPR017868">
    <property type="entry name" value="Filamin/ABP280_repeat-like"/>
</dbReference>
<comment type="caution">
    <text evidence="2">The sequence shown here is derived from an EMBL/GenBank/DDBJ whole genome shotgun (WGS) entry which is preliminary data.</text>
</comment>
<dbReference type="PROSITE" id="PS50194">
    <property type="entry name" value="FILAMIN_REPEAT"/>
    <property type="match status" value="1"/>
</dbReference>
<dbReference type="SUPFAM" id="SSF81296">
    <property type="entry name" value="E set domains"/>
    <property type="match status" value="2"/>
</dbReference>
<dbReference type="Proteomes" id="UP000663848">
    <property type="component" value="Unassembled WGS sequence"/>
</dbReference>
<evidence type="ECO:0000256" key="1">
    <source>
        <dbReference type="PROSITE-ProRule" id="PRU00087"/>
    </source>
</evidence>
<sequence length="138" mass="15786">MEIPIQAARRNDDTFLLKFRPTIAGDYSIILKDYIEQHIPGCPFIFPVYNPNAVRFESLNRLQPINDCYLICNVNQAGPGKIFVMVYSQTDDNQFEPTTMPIQIHPLPSNHMRIALSPSKVGNYRVYVGYRNLPVNGK</sequence>
<feature type="repeat" description="Filamin" evidence="1">
    <location>
        <begin position="1"/>
        <end position="48"/>
    </location>
</feature>
<dbReference type="InterPro" id="IPR014756">
    <property type="entry name" value="Ig_E-set"/>
</dbReference>
<accession>A0A820UR09</accession>
<dbReference type="Gene3D" id="2.60.40.10">
    <property type="entry name" value="Immunoglobulins"/>
    <property type="match status" value="1"/>
</dbReference>
<dbReference type="InterPro" id="IPR013783">
    <property type="entry name" value="Ig-like_fold"/>
</dbReference>
<dbReference type="EMBL" id="CAJOBR010000269">
    <property type="protein sequence ID" value="CAF4489036.1"/>
    <property type="molecule type" value="Genomic_DNA"/>
</dbReference>
<name>A0A820UR09_9BILA</name>
<gene>
    <name evidence="2" type="ORF">QYT958_LOCUS3697</name>
</gene>
<protein>
    <submittedName>
        <fullName evidence="2">Uncharacterized protein</fullName>
    </submittedName>
</protein>
<evidence type="ECO:0000313" key="3">
    <source>
        <dbReference type="Proteomes" id="UP000663848"/>
    </source>
</evidence>